<dbReference type="InterPro" id="IPR018306">
    <property type="entry name" value="Phage_T5_Orf172_DNA-bd"/>
</dbReference>
<protein>
    <submittedName>
        <fullName evidence="2">GIY-YIG nuclease family protein</fullName>
    </submittedName>
</protein>
<dbReference type="Proteomes" id="UP000310458">
    <property type="component" value="Unassembled WGS sequence"/>
</dbReference>
<gene>
    <name evidence="2" type="ORF">FEF26_13660</name>
</gene>
<keyword evidence="3" id="KW-1185">Reference proteome</keyword>
<evidence type="ECO:0000259" key="1">
    <source>
        <dbReference type="SMART" id="SM00974"/>
    </source>
</evidence>
<accession>A0A5R9B7I6</accession>
<comment type="caution">
    <text evidence="2">The sequence shown here is derived from an EMBL/GenBank/DDBJ whole genome shotgun (WGS) entry which is preliminary data.</text>
</comment>
<name>A0A5R9B7I6_9MICC</name>
<dbReference type="RefSeq" id="WP_138254097.1">
    <property type="nucleotide sequence ID" value="NZ_VAVZ01000048.1"/>
</dbReference>
<dbReference type="AlphaFoldDB" id="A0A5R9B7I6"/>
<proteinExistence type="predicted"/>
<dbReference type="Pfam" id="PF13455">
    <property type="entry name" value="MUG113"/>
    <property type="match status" value="1"/>
</dbReference>
<sequence>MSEKLDLDSILASDDAGLLDAPKKPAKVTSSDRLERSFLEIVEFYREHQRIPSSTTREIAERKLGARLDGILANDEKIQALKHLDEFGLLEVPEAPESLDELLDSDGADLLEDTSGILDTSSLPTPPRAQRTDPEEVAQRIKSEDFKEFEPLFAQKHEELRNGQAKLVPFGGESSIEPGAFFVLSGLMLFVAELGEKQPVPGKRVRYKQRTRTIFENGTESSLYRRSLAGRLYEQEGFAVVDANHGEILPDDQATGFIYVLRSLSDDPQISGIENLYKIGFSRGPVEKRIAGAEKEPTYLMAPVEVVASYRTYNLKTSALEHLLHRVFSDVKLNVSQVGKDGRRYEPSEWYAVPLPVIDRAIELITSGGIVDFEYDAALQELVQRQEVNGD</sequence>
<dbReference type="OrthoDB" id="9814995at2"/>
<feature type="domain" description="Bacteriophage T5 Orf172 DNA-binding" evidence="1">
    <location>
        <begin position="271"/>
        <end position="365"/>
    </location>
</feature>
<evidence type="ECO:0000313" key="2">
    <source>
        <dbReference type="EMBL" id="TLP93282.1"/>
    </source>
</evidence>
<dbReference type="EMBL" id="VAVZ01000048">
    <property type="protein sequence ID" value="TLP93282.1"/>
    <property type="molecule type" value="Genomic_DNA"/>
</dbReference>
<evidence type="ECO:0000313" key="3">
    <source>
        <dbReference type="Proteomes" id="UP000310458"/>
    </source>
</evidence>
<reference evidence="2 3" key="1">
    <citation type="submission" date="2019-05" db="EMBL/GenBank/DDBJ databases">
        <title>Nesterenkonia sp. GY074 isolated from the Southern Atlantic Ocean.</title>
        <authorList>
            <person name="Zhang G."/>
        </authorList>
    </citation>
    <scope>NUCLEOTIDE SEQUENCE [LARGE SCALE GENOMIC DNA]</scope>
    <source>
        <strain evidence="2 3">GY074</strain>
    </source>
</reference>
<dbReference type="SMART" id="SM00974">
    <property type="entry name" value="T5orf172"/>
    <property type="match status" value="1"/>
</dbReference>
<organism evidence="2 3">
    <name type="scientific">Nesterenkonia salmonea</name>
    <dbReference type="NCBI Taxonomy" id="1804987"/>
    <lineage>
        <taxon>Bacteria</taxon>
        <taxon>Bacillati</taxon>
        <taxon>Actinomycetota</taxon>
        <taxon>Actinomycetes</taxon>
        <taxon>Micrococcales</taxon>
        <taxon>Micrococcaceae</taxon>
        <taxon>Nesterenkonia</taxon>
    </lineage>
</organism>